<organism evidence="19 20">
    <name type="scientific">Clostridium novyi A str. 4552</name>
    <dbReference type="NCBI Taxonomy" id="1444289"/>
    <lineage>
        <taxon>Bacteria</taxon>
        <taxon>Bacillati</taxon>
        <taxon>Bacillota</taxon>
        <taxon>Clostridia</taxon>
        <taxon>Eubacteriales</taxon>
        <taxon>Clostridiaceae</taxon>
        <taxon>Clostridium</taxon>
    </lineage>
</organism>
<dbReference type="InterPro" id="IPR002684">
    <property type="entry name" value="Biotin_synth/BioAB"/>
</dbReference>
<dbReference type="GO" id="GO:0004076">
    <property type="term" value="F:biotin synthase activity"/>
    <property type="evidence" value="ECO:0007669"/>
    <property type="project" value="UniProtKB-UniRule"/>
</dbReference>
<feature type="binding site" evidence="16 17">
    <location>
        <position position="65"/>
    </location>
    <ligand>
        <name>[4Fe-4S] cluster</name>
        <dbReference type="ChEBI" id="CHEBI:49883"/>
        <note>4Fe-4S-S-AdoMet</note>
    </ligand>
</feature>
<evidence type="ECO:0000256" key="14">
    <source>
        <dbReference type="ARBA" id="ARBA00057568"/>
    </source>
</evidence>
<comment type="cofactor">
    <cofactor evidence="16 17">
        <name>[4Fe-4S] cluster</name>
        <dbReference type="ChEBI" id="CHEBI:49883"/>
    </cofactor>
    <text evidence="16 17">Binds 1 [4Fe-4S] cluster. The cluster is coordinated with 3 cysteines and an exchangeable S-adenosyl-L-methionine.</text>
</comment>
<dbReference type="EC" id="2.8.1.6" evidence="4 16"/>
<keyword evidence="7 16" id="KW-0949">S-adenosyl-L-methionine</keyword>
<evidence type="ECO:0000256" key="3">
    <source>
        <dbReference type="ARBA" id="ARBA00011738"/>
    </source>
</evidence>
<dbReference type="OrthoDB" id="9786826at2"/>
<evidence type="ECO:0000256" key="9">
    <source>
        <dbReference type="ARBA" id="ARBA00022723"/>
    </source>
</evidence>
<dbReference type="EMBL" id="JENJ01000038">
    <property type="protein sequence ID" value="KGM95519.1"/>
    <property type="molecule type" value="Genomic_DNA"/>
</dbReference>
<evidence type="ECO:0000256" key="5">
    <source>
        <dbReference type="ARBA" id="ARBA00022485"/>
    </source>
</evidence>
<dbReference type="GO" id="GO:0051539">
    <property type="term" value="F:4 iron, 4 sulfur cluster binding"/>
    <property type="evidence" value="ECO:0007669"/>
    <property type="project" value="UniProtKB-KW"/>
</dbReference>
<evidence type="ECO:0000256" key="4">
    <source>
        <dbReference type="ARBA" id="ARBA00012236"/>
    </source>
</evidence>
<keyword evidence="11 16" id="KW-0408">Iron</keyword>
<comment type="catalytic activity">
    <reaction evidence="13 16">
        <text>(4R,5S)-dethiobiotin + (sulfur carrier)-SH + 2 reduced [2Fe-2S]-[ferredoxin] + 2 S-adenosyl-L-methionine = (sulfur carrier)-H + biotin + 2 5'-deoxyadenosine + 2 L-methionine + 2 oxidized [2Fe-2S]-[ferredoxin]</text>
        <dbReference type="Rhea" id="RHEA:22060"/>
        <dbReference type="Rhea" id="RHEA-COMP:10000"/>
        <dbReference type="Rhea" id="RHEA-COMP:10001"/>
        <dbReference type="Rhea" id="RHEA-COMP:14737"/>
        <dbReference type="Rhea" id="RHEA-COMP:14739"/>
        <dbReference type="ChEBI" id="CHEBI:17319"/>
        <dbReference type="ChEBI" id="CHEBI:29917"/>
        <dbReference type="ChEBI" id="CHEBI:33737"/>
        <dbReference type="ChEBI" id="CHEBI:33738"/>
        <dbReference type="ChEBI" id="CHEBI:57586"/>
        <dbReference type="ChEBI" id="CHEBI:57844"/>
        <dbReference type="ChEBI" id="CHEBI:59789"/>
        <dbReference type="ChEBI" id="CHEBI:64428"/>
        <dbReference type="ChEBI" id="CHEBI:149473"/>
        <dbReference type="EC" id="2.8.1.6"/>
    </reaction>
</comment>
<evidence type="ECO:0000259" key="18">
    <source>
        <dbReference type="PROSITE" id="PS51918"/>
    </source>
</evidence>
<evidence type="ECO:0000256" key="11">
    <source>
        <dbReference type="ARBA" id="ARBA00023004"/>
    </source>
</evidence>
<name>A0A0A0I261_CLONO</name>
<accession>A0A0A0I261</accession>
<dbReference type="FunFam" id="3.20.20.70:FF:000026">
    <property type="entry name" value="Biotin synthase"/>
    <property type="match status" value="1"/>
</dbReference>
<reference evidence="19 20" key="1">
    <citation type="submission" date="2014-01" db="EMBL/GenBank/DDBJ databases">
        <title>Plasmidome dynamics in the species complex Clostridium novyi sensu lato converts strains of independent lineages into distinctly different pathogens.</title>
        <authorList>
            <person name="Skarin H."/>
            <person name="Segerman B."/>
        </authorList>
    </citation>
    <scope>NUCLEOTIDE SEQUENCE [LARGE SCALE GENOMIC DNA]</scope>
    <source>
        <strain evidence="19 20">4552</strain>
    </source>
</reference>
<gene>
    <name evidence="16" type="primary">bioB</name>
    <name evidence="19" type="ORF">Z968_08935</name>
</gene>
<feature type="binding site" evidence="16 17">
    <location>
        <position position="61"/>
    </location>
    <ligand>
        <name>[4Fe-4S] cluster</name>
        <dbReference type="ChEBI" id="CHEBI:49883"/>
        <note>4Fe-4S-S-AdoMet</note>
    </ligand>
</feature>
<comment type="subunit">
    <text evidence="3 16">Homodimer.</text>
</comment>
<evidence type="ECO:0000256" key="16">
    <source>
        <dbReference type="HAMAP-Rule" id="MF_01694"/>
    </source>
</evidence>
<comment type="cofactor">
    <cofactor evidence="16">
        <name>[2Fe-2S] cluster</name>
        <dbReference type="ChEBI" id="CHEBI:190135"/>
    </cofactor>
    <text evidence="16">Binds 1 [2Fe-2S] cluster. The cluster is coordinated with 3 cysteines and 1 arginine.</text>
</comment>
<evidence type="ECO:0000256" key="12">
    <source>
        <dbReference type="ARBA" id="ARBA00023014"/>
    </source>
</evidence>
<proteinExistence type="inferred from homology"/>
<dbReference type="InterPro" id="IPR010722">
    <property type="entry name" value="BATS_dom"/>
</dbReference>
<evidence type="ECO:0000256" key="15">
    <source>
        <dbReference type="ARBA" id="ARBA00070199"/>
    </source>
</evidence>
<dbReference type="CDD" id="cd01335">
    <property type="entry name" value="Radical_SAM"/>
    <property type="match status" value="1"/>
</dbReference>
<keyword evidence="10 16" id="KW-0093">Biotin biosynthesis</keyword>
<dbReference type="GO" id="GO:0051537">
    <property type="term" value="F:2 iron, 2 sulfur cluster binding"/>
    <property type="evidence" value="ECO:0007669"/>
    <property type="project" value="UniProtKB-KW"/>
</dbReference>
<keyword evidence="12 16" id="KW-0411">Iron-sulfur</keyword>
<dbReference type="SUPFAM" id="SSF102114">
    <property type="entry name" value="Radical SAM enzymes"/>
    <property type="match status" value="1"/>
</dbReference>
<dbReference type="InterPro" id="IPR007197">
    <property type="entry name" value="rSAM"/>
</dbReference>
<dbReference type="InterPro" id="IPR058240">
    <property type="entry name" value="rSAM_sf"/>
</dbReference>
<evidence type="ECO:0000313" key="20">
    <source>
        <dbReference type="Proteomes" id="UP000030012"/>
    </source>
</evidence>
<comment type="function">
    <text evidence="14 16">Catalyzes the conversion of dethiobiotin (DTB) to biotin by the insertion of a sulfur atom into dethiobiotin via a radical-based mechanism.</text>
</comment>
<keyword evidence="9 16" id="KW-0479">Metal-binding</keyword>
<comment type="caution">
    <text evidence="19">The sequence shown here is derived from an EMBL/GenBank/DDBJ whole genome shotgun (WGS) entry which is preliminary data.</text>
</comment>
<dbReference type="PIRSF" id="PIRSF001619">
    <property type="entry name" value="Biotin_synth"/>
    <property type="match status" value="1"/>
</dbReference>
<evidence type="ECO:0000256" key="1">
    <source>
        <dbReference type="ARBA" id="ARBA00004942"/>
    </source>
</evidence>
<feature type="domain" description="Radical SAM core" evidence="18">
    <location>
        <begin position="43"/>
        <end position="272"/>
    </location>
</feature>
<dbReference type="InterPro" id="IPR013785">
    <property type="entry name" value="Aldolase_TIM"/>
</dbReference>
<comment type="cofactor">
    <cofactor evidence="17">
        <name>[2Fe-2S] cluster</name>
        <dbReference type="ChEBI" id="CHEBI:190135"/>
    </cofactor>
    <text evidence="17">Binds 1 [2Fe-2S] cluster. The cluster is coordinated with 3 cysteines and 1 arginine.</text>
</comment>
<comment type="pathway">
    <text evidence="1 16">Cofactor biosynthesis; biotin biosynthesis; biotin from 7,8-diaminononanoate: step 2/2.</text>
</comment>
<feature type="binding site" evidence="16 17">
    <location>
        <position position="137"/>
    </location>
    <ligand>
        <name>[2Fe-2S] cluster</name>
        <dbReference type="ChEBI" id="CHEBI:190135"/>
    </ligand>
</feature>
<feature type="binding site" evidence="16 17">
    <location>
        <position position="105"/>
    </location>
    <ligand>
        <name>[2Fe-2S] cluster</name>
        <dbReference type="ChEBI" id="CHEBI:190135"/>
    </ligand>
</feature>
<dbReference type="SFLD" id="SFLDS00029">
    <property type="entry name" value="Radical_SAM"/>
    <property type="match status" value="1"/>
</dbReference>
<evidence type="ECO:0000256" key="17">
    <source>
        <dbReference type="PIRSR" id="PIRSR001619-1"/>
    </source>
</evidence>
<evidence type="ECO:0000256" key="2">
    <source>
        <dbReference type="ARBA" id="ARBA00010765"/>
    </source>
</evidence>
<dbReference type="PROSITE" id="PS51918">
    <property type="entry name" value="RADICAL_SAM"/>
    <property type="match status" value="1"/>
</dbReference>
<dbReference type="NCBIfam" id="TIGR00433">
    <property type="entry name" value="bioB"/>
    <property type="match status" value="1"/>
</dbReference>
<evidence type="ECO:0000256" key="7">
    <source>
        <dbReference type="ARBA" id="ARBA00022691"/>
    </source>
</evidence>
<keyword evidence="8 16" id="KW-0001">2Fe-2S</keyword>
<feature type="binding site" evidence="16 17">
    <location>
        <position position="68"/>
    </location>
    <ligand>
        <name>[4Fe-4S] cluster</name>
        <dbReference type="ChEBI" id="CHEBI:49883"/>
        <note>4Fe-4S-S-AdoMet</note>
    </ligand>
</feature>
<dbReference type="Pfam" id="PF06968">
    <property type="entry name" value="BATS"/>
    <property type="match status" value="1"/>
</dbReference>
<dbReference type="HAMAP" id="MF_01694">
    <property type="entry name" value="BioB"/>
    <property type="match status" value="1"/>
</dbReference>
<evidence type="ECO:0000256" key="8">
    <source>
        <dbReference type="ARBA" id="ARBA00022714"/>
    </source>
</evidence>
<dbReference type="SMART" id="SM00876">
    <property type="entry name" value="BATS"/>
    <property type="match status" value="1"/>
</dbReference>
<evidence type="ECO:0000313" key="19">
    <source>
        <dbReference type="EMBL" id="KGM95519.1"/>
    </source>
</evidence>
<dbReference type="PANTHER" id="PTHR22976">
    <property type="entry name" value="BIOTIN SYNTHASE"/>
    <property type="match status" value="1"/>
</dbReference>
<dbReference type="SFLD" id="SFLDG01278">
    <property type="entry name" value="biotin_synthase_like"/>
    <property type="match status" value="1"/>
</dbReference>
<protein>
    <recommendedName>
        <fullName evidence="15 16">Biotin synthase</fullName>
        <ecNumber evidence="4 16">2.8.1.6</ecNumber>
    </recommendedName>
</protein>
<dbReference type="RefSeq" id="WP_039255708.1">
    <property type="nucleotide sequence ID" value="NZ_JENJ01000038.1"/>
</dbReference>
<evidence type="ECO:0000256" key="10">
    <source>
        <dbReference type="ARBA" id="ARBA00022756"/>
    </source>
</evidence>
<dbReference type="AlphaFoldDB" id="A0A0A0I261"/>
<dbReference type="UniPathway" id="UPA00078">
    <property type="reaction ID" value="UER00162"/>
</dbReference>
<evidence type="ECO:0000256" key="13">
    <source>
        <dbReference type="ARBA" id="ARBA00051157"/>
    </source>
</evidence>
<feature type="binding site" evidence="16 17">
    <location>
        <position position="197"/>
    </location>
    <ligand>
        <name>[2Fe-2S] cluster</name>
        <dbReference type="ChEBI" id="CHEBI:190135"/>
    </ligand>
</feature>
<evidence type="ECO:0000256" key="6">
    <source>
        <dbReference type="ARBA" id="ARBA00022679"/>
    </source>
</evidence>
<dbReference type="Gene3D" id="3.20.20.70">
    <property type="entry name" value="Aldolase class I"/>
    <property type="match status" value="1"/>
</dbReference>
<dbReference type="Pfam" id="PF04055">
    <property type="entry name" value="Radical_SAM"/>
    <property type="match status" value="1"/>
</dbReference>
<dbReference type="InterPro" id="IPR024177">
    <property type="entry name" value="Biotin_synthase"/>
</dbReference>
<dbReference type="PANTHER" id="PTHR22976:SF2">
    <property type="entry name" value="BIOTIN SYNTHASE, MITOCHONDRIAL"/>
    <property type="match status" value="1"/>
</dbReference>
<feature type="binding site" evidence="16 17">
    <location>
        <position position="267"/>
    </location>
    <ligand>
        <name>[2Fe-2S] cluster</name>
        <dbReference type="ChEBI" id="CHEBI:190135"/>
    </ligand>
</feature>
<dbReference type="SMART" id="SM00729">
    <property type="entry name" value="Elp3"/>
    <property type="match status" value="1"/>
</dbReference>
<dbReference type="Proteomes" id="UP000030012">
    <property type="component" value="Unassembled WGS sequence"/>
</dbReference>
<dbReference type="SFLD" id="SFLDG01060">
    <property type="entry name" value="BATS_domain_containing"/>
    <property type="match status" value="1"/>
</dbReference>
<dbReference type="GO" id="GO:0005506">
    <property type="term" value="F:iron ion binding"/>
    <property type="evidence" value="ECO:0007669"/>
    <property type="project" value="UniProtKB-UniRule"/>
</dbReference>
<keyword evidence="5 16" id="KW-0004">4Fe-4S</keyword>
<comment type="similarity">
    <text evidence="2 16">Belongs to the radical SAM superfamily. Biotin synthase family.</text>
</comment>
<dbReference type="InterPro" id="IPR006638">
    <property type="entry name" value="Elp3/MiaA/NifB-like_rSAM"/>
</dbReference>
<sequence length="318" mass="35661">MVNKLLDKIINENYDILYDEAVKLIDEDIDVVLKAAKKLRDTFCGKHVDLCSIVNAKCGKCSEECKFCAQSVFHNTNIKIHPLSDYDEILKLAKENESEGVHRYSIVTSGRGSFGKEFEDILGIYKKLKKDTDIKLCASLGIIYKEQLKKLKEAGVSRYHHNLESSREFYSKICTTHSYDERIQTIKDARDVGIEVCSGGIIGMGESFIDRINLAFELKNLKIKSIPINILMPIRGTPLENQKKLSNEEILRTIAIFKFINPKADIRLAGGRGSLENYGEKAFLSGVSATITGNYLTTQGNGIKNDIKLLDDLGLTVE</sequence>
<keyword evidence="6 16" id="KW-0808">Transferase</keyword>
<dbReference type="GO" id="GO:0009102">
    <property type="term" value="P:biotin biosynthetic process"/>
    <property type="evidence" value="ECO:0007669"/>
    <property type="project" value="UniProtKB-UniRule"/>
</dbReference>